<proteinExistence type="predicted"/>
<accession>A0ABU0IVF9</accession>
<protein>
    <submittedName>
        <fullName evidence="1">Uncharacterized protein</fullName>
    </submittedName>
</protein>
<reference evidence="1 2" key="1">
    <citation type="submission" date="2023-07" db="EMBL/GenBank/DDBJ databases">
        <title>Genomic Encyclopedia of Type Strains, Phase IV (KMG-IV): sequencing the most valuable type-strain genomes for metagenomic binning, comparative biology and taxonomic classification.</title>
        <authorList>
            <person name="Goeker M."/>
        </authorList>
    </citation>
    <scope>NUCLEOTIDE SEQUENCE [LARGE SCALE GENOMIC DNA]</scope>
    <source>
        <strain evidence="1 2">DSM 18695</strain>
    </source>
</reference>
<organism evidence="1 2">
    <name type="scientific">Caulobacter ginsengisoli</name>
    <dbReference type="NCBI Taxonomy" id="400775"/>
    <lineage>
        <taxon>Bacteria</taxon>
        <taxon>Pseudomonadati</taxon>
        <taxon>Pseudomonadota</taxon>
        <taxon>Alphaproteobacteria</taxon>
        <taxon>Caulobacterales</taxon>
        <taxon>Caulobacteraceae</taxon>
        <taxon>Caulobacter</taxon>
    </lineage>
</organism>
<name>A0ABU0IVF9_9CAUL</name>
<dbReference type="Proteomes" id="UP001228905">
    <property type="component" value="Unassembled WGS sequence"/>
</dbReference>
<dbReference type="RefSeq" id="WP_307351776.1">
    <property type="nucleotide sequence ID" value="NZ_JAUSVS010000009.1"/>
</dbReference>
<evidence type="ECO:0000313" key="1">
    <source>
        <dbReference type="EMBL" id="MDQ0465997.1"/>
    </source>
</evidence>
<comment type="caution">
    <text evidence="1">The sequence shown here is derived from an EMBL/GenBank/DDBJ whole genome shotgun (WGS) entry which is preliminary data.</text>
</comment>
<evidence type="ECO:0000313" key="2">
    <source>
        <dbReference type="Proteomes" id="UP001228905"/>
    </source>
</evidence>
<gene>
    <name evidence="1" type="ORF">QO010_003790</name>
</gene>
<sequence>MHPSELQLAHIRHEPGYEGGLCYQVSADRDRFPSLIWGDPFVLLLSGALSLAHPRFDLYGVCEMPAQAWIGVARAAEETEDRLRAERSIPADLLYRSGELLADGEISRLLRSAAGRGRVFDALQLTSFWLREAAGQHPTLTFFGA</sequence>
<dbReference type="EMBL" id="JAUSVS010000009">
    <property type="protein sequence ID" value="MDQ0465997.1"/>
    <property type="molecule type" value="Genomic_DNA"/>
</dbReference>
<keyword evidence="2" id="KW-1185">Reference proteome</keyword>